<proteinExistence type="predicted"/>
<feature type="domain" description="Ice-binding protein C-terminal" evidence="1">
    <location>
        <begin position="1563"/>
        <end position="1584"/>
    </location>
</feature>
<accession>A0AA95NCM6</accession>
<dbReference type="InterPro" id="IPR013424">
    <property type="entry name" value="Ice-binding_C"/>
</dbReference>
<dbReference type="KEGG" id="pais:PFX98_03650"/>
<gene>
    <name evidence="2" type="ORF">PFX98_03650</name>
</gene>
<organism evidence="2 3">
    <name type="scientific">Paucibacter sediminis</name>
    <dbReference type="NCBI Taxonomy" id="3019553"/>
    <lineage>
        <taxon>Bacteria</taxon>
        <taxon>Pseudomonadati</taxon>
        <taxon>Pseudomonadota</taxon>
        <taxon>Betaproteobacteria</taxon>
        <taxon>Burkholderiales</taxon>
        <taxon>Sphaerotilaceae</taxon>
        <taxon>Roseateles</taxon>
    </lineage>
</organism>
<dbReference type="RefSeq" id="WP_285233821.1">
    <property type="nucleotide sequence ID" value="NZ_CP116346.1"/>
</dbReference>
<evidence type="ECO:0000313" key="2">
    <source>
        <dbReference type="EMBL" id="WIT12720.1"/>
    </source>
</evidence>
<dbReference type="NCBIfam" id="TIGR02595">
    <property type="entry name" value="PEP_CTERM"/>
    <property type="match status" value="1"/>
</dbReference>
<reference evidence="2" key="1">
    <citation type="submission" date="2023-01" db="EMBL/GenBank/DDBJ databases">
        <title>Whole genome sequence of Paucibacter sp. S2-9 isolated from pond sediment.</title>
        <authorList>
            <person name="Jung J.Y."/>
        </authorList>
    </citation>
    <scope>NUCLEOTIDE SEQUENCE</scope>
    <source>
        <strain evidence="2">S2-9</strain>
    </source>
</reference>
<sequence length="1588" mass="157870">MSRHHSSSRAARPAHLRLRHLILLLGLAGPWVQAAVTVTGPYGLDPWDPAPLNGQNLIRPNSILSIGTGGNGSFSALAGSVVDLAAFSLGQTWGAQSTGVLDGQGTALVLRADGNKNRFEVGNSGSGQFTISGGALLDGRAEGWKCLQGYQSCNTYIGGAAGSTGQLTVTGSGSEARFQNLFVIGNIHVNNTGFGLPGGTTTGRVQVLDGARLFSDDLSAGVSWSSPAANGQERSLAFVQIAGAGSLWEINGRDLGTGQAYANLGSGSKARTEVRVEAGGVLRLKPGGSNANLDLATQGAQAELTVDGGRVELLAGTHNFFGIGREGASQGSASLRNGAVVQMLGQRMDTQIGQGNGLGTMSLNNAQFLMDASQGSALGLGIEGGQGTLSLSNGSLWRQGGSDFGYAVVGRAGGQGRLELLSGSRFETGSIDLGSGRDGRGELWLDGAGSVLWLDRANGRRLAVGDWGQGTLTVSGGALLDATLNAAACLNTWCDSFIAAAAGSSGRLTITGAGSEARFLAGLVIGNTGLATQAIDGYTYGAPGGGSHGVLEVLDGATVKTERVYLGGWRAPSAIGTESSLSEARVSGAGSRWWISGNGAAGQDANLDLATQARADARVRIEAGGRLSVVAPAGRGAAINLSPGGQVPGGTSLLTVDGSGSRVDIIGDRESRLVVGQFGGGIGKLVVSNGGSVVQSSPSNSYLNIGEPSSIGTVELLSGGTLSGARFVNVGNGGSGSLLIDGAGSLLTTDRNGSFVGQLNVGTSGSGALTVRNGGLASAFSLQIGNGYGSDSGSVLIDGVGSRIETDALDWHRLAISNGSLTVSGGAVLDATINAAACNGHWCGTFLANNAGDHAVFTITGAGSRASFLSGFNVGMAYVTAPPGTAWTLGRPGETSTVQLNVLNGGRLETEGARIGQGPSGPAATGAEGVQAVVKLSGAGSVWDVRGGPGDGGQANFFTGTGGGANTQSDIQVRDGAQLRLHADSSHAAWIQLGIEGGMHNLLVSGPGAAVVYSDNNNAGLWIGRNGAIAGVKLTNGGQIQGVNRVQVGNTGATGSLLVDGVGSAISYGSSFADLYVGRQGGFGSAQVLHGGRVDLQGNAFTRLYVGDGTGADGASGTLRIDGAGSAVALQSPAFAAGSGWANPTGQIGWGGSGSVQIVNGGQLTLLGQGGSAPNAISSTRLTIGQAINGVTGSGVVVVSEAGSLLSVAGVDPITYVGRSGGFGTLSVNNGGEVRSTLLNVGADGATGNLNVNGGTLNLSGQWVSAPYGSILSLGYGNGSLGSAFFGNGAQVNITNMGSAGAGLLLGGINQSPKGSGALQVLNNSHVTISGQPGMNAVVVGLGGSGMATFDGGSSLTIAQGDVVVGQNASAVGTLRLLGGSTLTADYVGVGSTRKGDGGLGTLIVNDSVLSATTLEVGAKGYVGGNGTIIADVINRGIFSPGNSPGTLTLNGSFVNEAGGRLVLEVESDGQGGFVTDHLIFGGAGAPDLGSLQISFHFLGTTDPNAFQASGGFRIGSFMQQQGGAALDPQLFGGVTFSARADAYTISNFTFDAGSGALFSAQPVPEPATWGMLLLGLGVLWRRRVRSA</sequence>
<keyword evidence="3" id="KW-1185">Reference proteome</keyword>
<dbReference type="Pfam" id="PF07589">
    <property type="entry name" value="PEP-CTERM"/>
    <property type="match status" value="1"/>
</dbReference>
<evidence type="ECO:0000313" key="3">
    <source>
        <dbReference type="Proteomes" id="UP001177769"/>
    </source>
</evidence>
<evidence type="ECO:0000259" key="1">
    <source>
        <dbReference type="Pfam" id="PF07589"/>
    </source>
</evidence>
<dbReference type="EMBL" id="CP116346">
    <property type="protein sequence ID" value="WIT12720.1"/>
    <property type="molecule type" value="Genomic_DNA"/>
</dbReference>
<name>A0AA95NCM6_9BURK</name>
<dbReference type="Proteomes" id="UP001177769">
    <property type="component" value="Chromosome"/>
</dbReference>
<protein>
    <submittedName>
        <fullName evidence="2">PEP-CTERM sorting domain-containing protein</fullName>
    </submittedName>
</protein>